<dbReference type="EMBL" id="FOJU01000005">
    <property type="protein sequence ID" value="SFB11555.1"/>
    <property type="molecule type" value="Genomic_DNA"/>
</dbReference>
<keyword evidence="1" id="KW-1133">Transmembrane helix</keyword>
<keyword evidence="1" id="KW-0812">Transmembrane</keyword>
<feature type="signal peptide" evidence="2">
    <location>
        <begin position="1"/>
        <end position="19"/>
    </location>
</feature>
<protein>
    <recommendedName>
        <fullName evidence="5">Ferrochelatase</fullName>
    </recommendedName>
</protein>
<evidence type="ECO:0000313" key="3">
    <source>
        <dbReference type="EMBL" id="SFB11555.1"/>
    </source>
</evidence>
<feature type="transmembrane region" description="Helical" evidence="1">
    <location>
        <begin position="43"/>
        <end position="61"/>
    </location>
</feature>
<reference evidence="3 4" key="1">
    <citation type="submission" date="2016-10" db="EMBL/GenBank/DDBJ databases">
        <authorList>
            <person name="de Groot N.N."/>
        </authorList>
    </citation>
    <scope>NUCLEOTIDE SEQUENCE [LARGE SCALE GENOMIC DNA]</scope>
    <source>
        <strain evidence="3 4">DSM 29316</strain>
    </source>
</reference>
<evidence type="ECO:0008006" key="5">
    <source>
        <dbReference type="Google" id="ProtNLM"/>
    </source>
</evidence>
<evidence type="ECO:0000313" key="4">
    <source>
        <dbReference type="Proteomes" id="UP000198796"/>
    </source>
</evidence>
<sequence>MKKLALAAALSVAGTHAFAGSMAEPVMEAPVIVEETEASSSGAGLIVPLILIALVAAAVSAD</sequence>
<dbReference type="OrthoDB" id="7875960at2"/>
<dbReference type="RefSeq" id="WP_092066310.1">
    <property type="nucleotide sequence ID" value="NZ_FOJU01000005.1"/>
</dbReference>
<dbReference type="STRING" id="871651.SAMN05421688_2987"/>
<accession>A0A1I0YDW7</accession>
<evidence type="ECO:0000256" key="1">
    <source>
        <dbReference type="SAM" id="Phobius"/>
    </source>
</evidence>
<name>A0A1I0YDW7_9RHOB</name>
<proteinExistence type="predicted"/>
<keyword evidence="1" id="KW-0472">Membrane</keyword>
<gene>
    <name evidence="3" type="ORF">SAMN05421688_2987</name>
</gene>
<dbReference type="AlphaFoldDB" id="A0A1I0YDW7"/>
<dbReference type="Proteomes" id="UP000198796">
    <property type="component" value="Unassembled WGS sequence"/>
</dbReference>
<keyword evidence="4" id="KW-1185">Reference proteome</keyword>
<evidence type="ECO:0000256" key="2">
    <source>
        <dbReference type="SAM" id="SignalP"/>
    </source>
</evidence>
<keyword evidence="2" id="KW-0732">Signal</keyword>
<feature type="chain" id="PRO_5011514922" description="Ferrochelatase" evidence="2">
    <location>
        <begin position="20"/>
        <end position="62"/>
    </location>
</feature>
<organism evidence="3 4">
    <name type="scientific">Poseidonocella pacifica</name>
    <dbReference type="NCBI Taxonomy" id="871651"/>
    <lineage>
        <taxon>Bacteria</taxon>
        <taxon>Pseudomonadati</taxon>
        <taxon>Pseudomonadota</taxon>
        <taxon>Alphaproteobacteria</taxon>
        <taxon>Rhodobacterales</taxon>
        <taxon>Roseobacteraceae</taxon>
        <taxon>Poseidonocella</taxon>
    </lineage>
</organism>